<dbReference type="SMART" id="SM00481">
    <property type="entry name" value="POLIIIAc"/>
    <property type="match status" value="1"/>
</dbReference>
<dbReference type="EMBL" id="SHNN01000002">
    <property type="protein sequence ID" value="MCX2980933.1"/>
    <property type="molecule type" value="Genomic_DNA"/>
</dbReference>
<proteinExistence type="predicted"/>
<protein>
    <recommendedName>
        <fullName evidence="1">Polymerase/histidinol phosphatase N-terminal domain-containing protein</fullName>
    </recommendedName>
</protein>
<evidence type="ECO:0000313" key="3">
    <source>
        <dbReference type="Proteomes" id="UP001143362"/>
    </source>
</evidence>
<sequence>MLRPQGPDAIAGIGDWALSNGHLCAVISDLDHESGMTAWGGVLVDLGHCGAGNDQWLMSHLLPNMDTESLTRPHSLRTGFGAASAFVVVQGQQQGLRLESRYQLELDRRDTLTVVHTVTRVGPGTELNTLATMFLHPSRSLTPYALNTAQREYSLGFDWLQVDRSDEQVMLRAMQPGDLTVFMGAEALDAPVSYGVKLDSITRRTPAEDEQVIEAFTITDSDYSVFGGLAEVPLAGSRKPGIWEFLQSRWMDLAQGESLEMRFSILVKPDTSVAHITDEYYQGAVITGQIQPANGRLLLSDAQGHPLTTVTPAADGRFRVRVPQDVSEVVARHVTVGHGREYRWRVDAAALDSGELEVGVLSGSSAARVQLPTGYAMRLTFKGVEGTPDPSIGDDFSGANSAGETWDNGVQTNSVSLAGTAGDPAEVLLPAGAYQVYASRGLEFSVTTTELTVGEGDTTKLVIAWPLRVLDTPGQVSADLHVHSAISFDSAMPLPERIRSFAAMGAEILVATEHNRIYDYSDLVADMGLADQITLLTGVEFTGMAYTEATPSTNGHSNVFPLRYQPREFSGGLPRHEGVRLRDLMQWTREQSPDALFQLNHPRVKNAPDPGLAYFDHLGVGQAFDPEQAMTAQSNVALLEPNEAGLRDADFDLLEVLNGTDMELYRLVREDWFSLLRQGLRPVGTANSDSHKSAALVAVPTNYVSMEMGTSALATQASMLAGLRAGRVVGSNGPQLAVLIENEQGEVATLGDTISGQTLSLQVAVDAADWIPVDTLVVYLNGGVFRTVPVQAGDRVDLALPGDISGFVVVEVTGTPDATYRAVLPDFTPLAFSNPIWLVGDG</sequence>
<name>A0ABT3TF39_9GAMM</name>
<reference evidence="2" key="1">
    <citation type="submission" date="2019-02" db="EMBL/GenBank/DDBJ databases">
        <authorList>
            <person name="Li S.-H."/>
        </authorList>
    </citation>
    <scope>NUCLEOTIDE SEQUENCE</scope>
    <source>
        <strain evidence="2">IMCC14734</strain>
    </source>
</reference>
<evidence type="ECO:0000313" key="2">
    <source>
        <dbReference type="EMBL" id="MCX2980933.1"/>
    </source>
</evidence>
<feature type="domain" description="Polymerase/histidinol phosphatase N-terminal" evidence="1">
    <location>
        <begin position="478"/>
        <end position="545"/>
    </location>
</feature>
<dbReference type="Pfam" id="PF02811">
    <property type="entry name" value="PHP"/>
    <property type="match status" value="1"/>
</dbReference>
<comment type="caution">
    <text evidence="2">The sequence shown here is derived from an EMBL/GenBank/DDBJ whole genome shotgun (WGS) entry which is preliminary data.</text>
</comment>
<dbReference type="InterPro" id="IPR016195">
    <property type="entry name" value="Pol/histidinol_Pase-like"/>
</dbReference>
<evidence type="ECO:0000259" key="1">
    <source>
        <dbReference type="SMART" id="SM00481"/>
    </source>
</evidence>
<organism evidence="2 3">
    <name type="scientific">Candidatus Litorirhabdus singularis</name>
    <dbReference type="NCBI Taxonomy" id="2518993"/>
    <lineage>
        <taxon>Bacteria</taxon>
        <taxon>Pseudomonadati</taxon>
        <taxon>Pseudomonadota</taxon>
        <taxon>Gammaproteobacteria</taxon>
        <taxon>Cellvibrionales</taxon>
        <taxon>Halieaceae</taxon>
        <taxon>Candidatus Litorirhabdus</taxon>
    </lineage>
</organism>
<accession>A0ABT3TF39</accession>
<dbReference type="CDD" id="cd07432">
    <property type="entry name" value="PHP_HisPPase"/>
    <property type="match status" value="1"/>
</dbReference>
<dbReference type="SUPFAM" id="SSF89550">
    <property type="entry name" value="PHP domain-like"/>
    <property type="match status" value="1"/>
</dbReference>
<dbReference type="NCBIfam" id="NF038032">
    <property type="entry name" value="CehA_McbA_metalo"/>
    <property type="match status" value="1"/>
</dbReference>
<dbReference type="Proteomes" id="UP001143362">
    <property type="component" value="Unassembled WGS sequence"/>
</dbReference>
<gene>
    <name evidence="2" type="ORF">EYC98_08655</name>
</gene>
<dbReference type="InterPro" id="IPR004013">
    <property type="entry name" value="PHP_dom"/>
</dbReference>
<dbReference type="InterPro" id="IPR003141">
    <property type="entry name" value="Pol/His_phosphatase_N"/>
</dbReference>
<keyword evidence="3" id="KW-1185">Reference proteome</keyword>
<dbReference type="Gene3D" id="3.20.20.140">
    <property type="entry name" value="Metal-dependent hydrolases"/>
    <property type="match status" value="1"/>
</dbReference>